<dbReference type="EMBL" id="CP039852">
    <property type="protein sequence ID" value="QCZ92269.1"/>
    <property type="molecule type" value="Genomic_DNA"/>
</dbReference>
<dbReference type="PANTHER" id="PTHR37466">
    <property type="entry name" value="SLR1628 PROTEIN"/>
    <property type="match status" value="1"/>
</dbReference>
<sequence>MANEKNVFGKPLVLCCGNSGFTREGFCSVPAADLGNHSICAIVDEPFLTFSKRRGNDLSAPKPELAFPGLSEGDRWCLCASRWLEAHQAGVAPKVVLSATNKKALDVVPLSLLEAYATEPAA</sequence>
<dbReference type="PANTHER" id="PTHR37466:SF1">
    <property type="entry name" value="SLR1628 PROTEIN"/>
    <property type="match status" value="1"/>
</dbReference>
<protein>
    <submittedName>
        <fullName evidence="1">DUF2237 domain-containing protein</fullName>
    </submittedName>
</protein>
<reference evidence="1 2" key="1">
    <citation type="submission" date="2019-04" db="EMBL/GenBank/DDBJ databases">
        <title>Salinimonas iocasae sp. nov., a halophilic bacterium isolated from the outer tube casing of tubeworms in Okinawa Trough.</title>
        <authorList>
            <person name="Zhang H."/>
            <person name="Wang H."/>
            <person name="Li C."/>
        </authorList>
    </citation>
    <scope>NUCLEOTIDE SEQUENCE [LARGE SCALE GENOMIC DNA]</scope>
    <source>
        <strain evidence="1 2">KX18D6</strain>
    </source>
</reference>
<organism evidence="1 2">
    <name type="scientific">Salinimonas iocasae</name>
    <dbReference type="NCBI Taxonomy" id="2572577"/>
    <lineage>
        <taxon>Bacteria</taxon>
        <taxon>Pseudomonadati</taxon>
        <taxon>Pseudomonadota</taxon>
        <taxon>Gammaproteobacteria</taxon>
        <taxon>Alteromonadales</taxon>
        <taxon>Alteromonadaceae</taxon>
        <taxon>Alteromonas/Salinimonas group</taxon>
        <taxon>Salinimonas</taxon>
    </lineage>
</organism>
<dbReference type="OrthoDB" id="9792525at2"/>
<dbReference type="Gene3D" id="3.30.56.110">
    <property type="entry name" value="Protein of unknown function DUF2237"/>
    <property type="match status" value="1"/>
</dbReference>
<keyword evidence="2" id="KW-1185">Reference proteome</keyword>
<dbReference type="Pfam" id="PF09996">
    <property type="entry name" value="DUF2237"/>
    <property type="match status" value="1"/>
</dbReference>
<evidence type="ECO:0000313" key="1">
    <source>
        <dbReference type="EMBL" id="QCZ92269.1"/>
    </source>
</evidence>
<dbReference type="Proteomes" id="UP000304912">
    <property type="component" value="Chromosome"/>
</dbReference>
<dbReference type="AlphaFoldDB" id="A0A5B7YCE4"/>
<dbReference type="InterPro" id="IPR018714">
    <property type="entry name" value="DUF2237"/>
</dbReference>
<gene>
    <name evidence="1" type="ORF">FBQ74_01710</name>
</gene>
<name>A0A5B7YCE4_9ALTE</name>
<accession>A0A5B7YCE4</accession>
<dbReference type="KEGG" id="salk:FBQ74_01710"/>
<proteinExistence type="predicted"/>
<dbReference type="RefSeq" id="WP_139755030.1">
    <property type="nucleotide sequence ID" value="NZ_CP039852.1"/>
</dbReference>
<evidence type="ECO:0000313" key="2">
    <source>
        <dbReference type="Proteomes" id="UP000304912"/>
    </source>
</evidence>